<dbReference type="CDD" id="cd00739">
    <property type="entry name" value="DHPS"/>
    <property type="match status" value="1"/>
</dbReference>
<keyword evidence="12" id="KW-1185">Reference proteome</keyword>
<dbReference type="UniPathway" id="UPA00077">
    <property type="reaction ID" value="UER00156"/>
</dbReference>
<evidence type="ECO:0000256" key="9">
    <source>
        <dbReference type="RuleBase" id="RU361205"/>
    </source>
</evidence>
<accession>A0A553WL45</accession>
<keyword evidence="7 9" id="KW-0460">Magnesium</keyword>
<evidence type="ECO:0000256" key="3">
    <source>
        <dbReference type="ARBA" id="ARBA00004763"/>
    </source>
</evidence>
<name>A0A553WL45_9SPHN</name>
<reference evidence="11 12" key="1">
    <citation type="submission" date="2019-07" db="EMBL/GenBank/DDBJ databases">
        <authorList>
            <person name="Park M."/>
        </authorList>
    </citation>
    <scope>NUCLEOTIDE SEQUENCE [LARGE SCALE GENOMIC DNA]</scope>
    <source>
        <strain evidence="11 12">KCTC32445</strain>
    </source>
</reference>
<dbReference type="Proteomes" id="UP000320160">
    <property type="component" value="Unassembled WGS sequence"/>
</dbReference>
<evidence type="ECO:0000256" key="1">
    <source>
        <dbReference type="ARBA" id="ARBA00000012"/>
    </source>
</evidence>
<dbReference type="OrthoDB" id="9811744at2"/>
<dbReference type="PANTHER" id="PTHR20941">
    <property type="entry name" value="FOLATE SYNTHESIS PROTEINS"/>
    <property type="match status" value="1"/>
</dbReference>
<comment type="function">
    <text evidence="9">Catalyzes the condensation of para-aminobenzoate (pABA) with 6-hydroxymethyl-7,8-dihydropterin diphosphate (DHPt-PP) to form 7,8-dihydropteroate (H2Pte), the immediate precursor of folate derivatives.</text>
</comment>
<keyword evidence="8 9" id="KW-0289">Folate biosynthesis</keyword>
<dbReference type="PANTHER" id="PTHR20941:SF1">
    <property type="entry name" value="FOLIC ACID SYNTHESIS PROTEIN FOL1"/>
    <property type="match status" value="1"/>
</dbReference>
<dbReference type="GO" id="GO:0004156">
    <property type="term" value="F:dihydropteroate synthase activity"/>
    <property type="evidence" value="ECO:0007669"/>
    <property type="project" value="UniProtKB-EC"/>
</dbReference>
<comment type="catalytic activity">
    <reaction evidence="1">
        <text>(7,8-dihydropterin-6-yl)methyl diphosphate + 4-aminobenzoate = 7,8-dihydropteroate + diphosphate</text>
        <dbReference type="Rhea" id="RHEA:19949"/>
        <dbReference type="ChEBI" id="CHEBI:17836"/>
        <dbReference type="ChEBI" id="CHEBI:17839"/>
        <dbReference type="ChEBI" id="CHEBI:33019"/>
        <dbReference type="ChEBI" id="CHEBI:72950"/>
        <dbReference type="EC" id="2.5.1.15"/>
    </reaction>
</comment>
<dbReference type="GO" id="GO:0046654">
    <property type="term" value="P:tetrahydrofolate biosynthetic process"/>
    <property type="evidence" value="ECO:0007669"/>
    <property type="project" value="UniProtKB-UniPathway"/>
</dbReference>
<dbReference type="GO" id="GO:0005829">
    <property type="term" value="C:cytosol"/>
    <property type="evidence" value="ECO:0007669"/>
    <property type="project" value="TreeGrafter"/>
</dbReference>
<comment type="cofactor">
    <cofactor evidence="2 9">
        <name>Mg(2+)</name>
        <dbReference type="ChEBI" id="CHEBI:18420"/>
    </cofactor>
</comment>
<comment type="caution">
    <text evidence="11">The sequence shown here is derived from an EMBL/GenBank/DDBJ whole genome shotgun (WGS) entry which is preliminary data.</text>
</comment>
<evidence type="ECO:0000256" key="4">
    <source>
        <dbReference type="ARBA" id="ARBA00012458"/>
    </source>
</evidence>
<dbReference type="InterPro" id="IPR006390">
    <property type="entry name" value="DHP_synth_dom"/>
</dbReference>
<evidence type="ECO:0000256" key="6">
    <source>
        <dbReference type="ARBA" id="ARBA00022723"/>
    </source>
</evidence>
<proteinExistence type="inferred from homology"/>
<evidence type="ECO:0000259" key="10">
    <source>
        <dbReference type="PROSITE" id="PS50972"/>
    </source>
</evidence>
<dbReference type="EC" id="2.5.1.15" evidence="4 9"/>
<dbReference type="Pfam" id="PF00809">
    <property type="entry name" value="Pterin_bind"/>
    <property type="match status" value="1"/>
</dbReference>
<evidence type="ECO:0000256" key="7">
    <source>
        <dbReference type="ARBA" id="ARBA00022842"/>
    </source>
</evidence>
<dbReference type="PROSITE" id="PS50972">
    <property type="entry name" value="PTERIN_BINDING"/>
    <property type="match status" value="1"/>
</dbReference>
<dbReference type="GO" id="GO:0046656">
    <property type="term" value="P:folic acid biosynthetic process"/>
    <property type="evidence" value="ECO:0007669"/>
    <property type="project" value="UniProtKB-KW"/>
</dbReference>
<keyword evidence="6 9" id="KW-0479">Metal-binding</keyword>
<evidence type="ECO:0000256" key="5">
    <source>
        <dbReference type="ARBA" id="ARBA00022679"/>
    </source>
</evidence>
<dbReference type="EMBL" id="VKKU01000001">
    <property type="protein sequence ID" value="TSB05392.1"/>
    <property type="molecule type" value="Genomic_DNA"/>
</dbReference>
<keyword evidence="5 9" id="KW-0808">Transferase</keyword>
<comment type="pathway">
    <text evidence="3 9">Cofactor biosynthesis; tetrahydrofolate biosynthesis; 7,8-dihydrofolate from 2-amino-4-hydroxy-6-hydroxymethyl-7,8-dihydropteridine diphosphate and 4-aminobenzoate: step 1/2.</text>
</comment>
<dbReference type="InterPro" id="IPR000489">
    <property type="entry name" value="Pterin-binding_dom"/>
</dbReference>
<evidence type="ECO:0000256" key="2">
    <source>
        <dbReference type="ARBA" id="ARBA00001946"/>
    </source>
</evidence>
<evidence type="ECO:0000313" key="11">
    <source>
        <dbReference type="EMBL" id="TSB05392.1"/>
    </source>
</evidence>
<dbReference type="InterPro" id="IPR045031">
    <property type="entry name" value="DHP_synth-like"/>
</dbReference>
<gene>
    <name evidence="11" type="primary">folP</name>
    <name evidence="11" type="ORF">FOM92_03815</name>
</gene>
<dbReference type="InterPro" id="IPR011005">
    <property type="entry name" value="Dihydropteroate_synth-like_sf"/>
</dbReference>
<dbReference type="Gene3D" id="3.20.20.20">
    <property type="entry name" value="Dihydropteroate synthase-like"/>
    <property type="match status" value="1"/>
</dbReference>
<sequence>MLWFSQIEVIDRTGASTVRSLVELQRWEEFLAALPADKQARCIQIYTRLTAPRAALQLRERIIRLDQPQVMGIINMTPDSFSDGGKNADIETAAEAAFAMTSAGAAIIDIGGESTRPGAPLVWEGDEISRVEPLIRRLAPSGTAMSIDTRKAAVMDAAVTAGAAMINDISALLFDDRSLEVAKALNVPVVLMHAPSHGSDPHKGGDYDDVVTNVFDWLEERVEAVEAAGISRDKILVDPGIGFGKSLTDNLSLINNLSIFHGLGCALLVGASRKRMIGALSNEAPVEQRLGGSLFLAMKAVEQGAHIIRVHDAAETVQAVQVWRGLRDAALTARA</sequence>
<comment type="similarity">
    <text evidence="9">Belongs to the DHPS family.</text>
</comment>
<dbReference type="NCBIfam" id="TIGR01496">
    <property type="entry name" value="DHPS"/>
    <property type="match status" value="1"/>
</dbReference>
<evidence type="ECO:0000256" key="8">
    <source>
        <dbReference type="ARBA" id="ARBA00022909"/>
    </source>
</evidence>
<dbReference type="PROSITE" id="PS00792">
    <property type="entry name" value="DHPS_1"/>
    <property type="match status" value="1"/>
</dbReference>
<organism evidence="11 12">
    <name type="scientific">Sphingorhabdus contaminans</name>
    <dbReference type="NCBI Taxonomy" id="1343899"/>
    <lineage>
        <taxon>Bacteria</taxon>
        <taxon>Pseudomonadati</taxon>
        <taxon>Pseudomonadota</taxon>
        <taxon>Alphaproteobacteria</taxon>
        <taxon>Sphingomonadales</taxon>
        <taxon>Sphingomonadaceae</taxon>
        <taxon>Sphingorhabdus</taxon>
    </lineage>
</organism>
<evidence type="ECO:0000313" key="12">
    <source>
        <dbReference type="Proteomes" id="UP000320160"/>
    </source>
</evidence>
<feature type="domain" description="Pterin-binding" evidence="10">
    <location>
        <begin position="68"/>
        <end position="321"/>
    </location>
</feature>
<protein>
    <recommendedName>
        <fullName evidence="4 9">Dihydropteroate synthase</fullName>
        <shortName evidence="9">DHPS</shortName>
        <ecNumber evidence="4 9">2.5.1.15</ecNumber>
    </recommendedName>
    <alternativeName>
        <fullName evidence="9">Dihydropteroate pyrophosphorylase</fullName>
    </alternativeName>
</protein>
<dbReference type="AlphaFoldDB" id="A0A553WL45"/>
<dbReference type="SUPFAM" id="SSF51717">
    <property type="entry name" value="Dihydropteroate synthetase-like"/>
    <property type="match status" value="1"/>
</dbReference>
<dbReference type="GO" id="GO:0046872">
    <property type="term" value="F:metal ion binding"/>
    <property type="evidence" value="ECO:0007669"/>
    <property type="project" value="UniProtKB-KW"/>
</dbReference>
<dbReference type="PROSITE" id="PS00793">
    <property type="entry name" value="DHPS_2"/>
    <property type="match status" value="1"/>
</dbReference>